<comment type="caution">
    <text evidence="8">The sequence shown here is derived from an EMBL/GenBank/DDBJ whole genome shotgun (WGS) entry which is preliminary data.</text>
</comment>
<comment type="similarity">
    <text evidence="1">Belongs to the ClpX chaperone family. HslU subfamily.</text>
</comment>
<dbReference type="InterPro" id="IPR027417">
    <property type="entry name" value="P-loop_NTPase"/>
</dbReference>
<protein>
    <submittedName>
        <fullName evidence="8">ATP-dependent protease ATPase subunit HslU</fullName>
    </submittedName>
</protein>
<accession>A0A968KXF8</accession>
<dbReference type="EMBL" id="JAATLK010000001">
    <property type="protein sequence ID" value="NIZ46532.1"/>
    <property type="molecule type" value="Genomic_DNA"/>
</dbReference>
<dbReference type="SMART" id="SM00382">
    <property type="entry name" value="AAA"/>
    <property type="match status" value="1"/>
</dbReference>
<evidence type="ECO:0000256" key="2">
    <source>
        <dbReference type="ARBA" id="ARBA00022741"/>
    </source>
</evidence>
<dbReference type="GO" id="GO:0005524">
    <property type="term" value="F:ATP binding"/>
    <property type="evidence" value="ECO:0007669"/>
    <property type="project" value="UniProtKB-KW"/>
</dbReference>
<dbReference type="InterPro" id="IPR003593">
    <property type="entry name" value="AAA+_ATPase"/>
</dbReference>
<name>A0A968KXF8_9SPIO</name>
<keyword evidence="2" id="KW-0547">Nucleotide-binding</keyword>
<dbReference type="NCBIfam" id="NF003544">
    <property type="entry name" value="PRK05201.1"/>
    <property type="match status" value="1"/>
</dbReference>
<keyword evidence="3" id="KW-0067">ATP-binding</keyword>
<dbReference type="InterPro" id="IPR004491">
    <property type="entry name" value="HslU"/>
</dbReference>
<dbReference type="Pfam" id="PF07724">
    <property type="entry name" value="AAA_2"/>
    <property type="match status" value="1"/>
</dbReference>
<reference evidence="8" key="1">
    <citation type="submission" date="2020-03" db="EMBL/GenBank/DDBJ databases">
        <title>Spirochaetal bacteria isolated from arthropods constitute a novel genus Entomospira genus novum within the order Spirochaetales.</title>
        <authorList>
            <person name="Grana-Miraglia L."/>
            <person name="Sikutova S."/>
            <person name="Fingerle V."/>
            <person name="Sing A."/>
            <person name="Castillo-Ramirez S."/>
            <person name="Margos G."/>
            <person name="Rudolf I."/>
        </authorList>
    </citation>
    <scope>NUCLEOTIDE SEQUENCE</scope>
    <source>
        <strain evidence="8">BR208</strain>
    </source>
</reference>
<evidence type="ECO:0000256" key="1">
    <source>
        <dbReference type="ARBA" id="ARBA00009771"/>
    </source>
</evidence>
<keyword evidence="9" id="KW-1185">Reference proteome</keyword>
<dbReference type="InterPro" id="IPR050052">
    <property type="entry name" value="ATP-dep_Clp_protease_ClpX"/>
</dbReference>
<dbReference type="GO" id="GO:0008233">
    <property type="term" value="F:peptidase activity"/>
    <property type="evidence" value="ECO:0007669"/>
    <property type="project" value="UniProtKB-KW"/>
</dbReference>
<evidence type="ECO:0000256" key="4">
    <source>
        <dbReference type="ARBA" id="ARBA00023186"/>
    </source>
</evidence>
<feature type="compositionally biased region" description="Acidic residues" evidence="5">
    <location>
        <begin position="152"/>
        <end position="164"/>
    </location>
</feature>
<feature type="domain" description="AAA+ ATPase" evidence="6">
    <location>
        <begin position="52"/>
        <end position="374"/>
    </location>
</feature>
<dbReference type="InterPro" id="IPR019489">
    <property type="entry name" value="Clp_ATPase_C"/>
</dbReference>
<dbReference type="Pfam" id="PF00004">
    <property type="entry name" value="AAA"/>
    <property type="match status" value="1"/>
</dbReference>
<keyword evidence="8" id="KW-0645">Protease</keyword>
<organism evidence="8 9">
    <name type="scientific">Entomospira nematocerorum</name>
    <dbReference type="NCBI Taxonomy" id="2719987"/>
    <lineage>
        <taxon>Bacteria</taxon>
        <taxon>Pseudomonadati</taxon>
        <taxon>Spirochaetota</taxon>
        <taxon>Spirochaetia</taxon>
        <taxon>Spirochaetales</taxon>
        <taxon>Spirochaetaceae</taxon>
        <taxon>Entomospira</taxon>
    </lineage>
</organism>
<dbReference type="Gene3D" id="3.40.50.300">
    <property type="entry name" value="P-loop containing nucleotide triphosphate hydrolases"/>
    <property type="match status" value="2"/>
</dbReference>
<feature type="region of interest" description="Disordered" evidence="5">
    <location>
        <begin position="145"/>
        <end position="175"/>
    </location>
</feature>
<feature type="domain" description="Clp ATPase C-terminal" evidence="7">
    <location>
        <begin position="377"/>
        <end position="471"/>
    </location>
</feature>
<sequence length="487" mass="54717">MFDYETMTPRQLVTELDKYIIGQDEAKRAVAVALRNRVRRSRLPESMRDEVSPKNIIMVGSTGVGKTEIARRLTKLSGAPFIKVEATKFTEVGYVGRDVESMIRDLMTAAISLVKSEMEKKIQVEAEKRTYERLLDLLLPGTNPEHRASAFSDEESMESDDVPEDSLISSEVGEPIVDTAQQARNKYLEKLKRGELDEQKVELSSSKSNDRGGVFSGVEVFPVGVSGSGDSSDFSDMGQQISSQINALFGGGKKKVVTVKRAYNIILQEEREQLIDQDAVMEIAKERAERRGIIFIDEIDKIISNGGNKQGGEVSREGVQRDILPIIEGSMVNTKYGVIDTTYMLFIAAGAFSNSKPTDLIPELQGRFPIRVELEEMTVEMFEQILTKPQNAITQQYIELLKTEGLHVQFDPSAIRRIAEIAFEENRTKENIGARRLHTLLEKILENLSFEATERAGEHVLVDASYVEHELHTRRKDSSQDFSKYVL</sequence>
<evidence type="ECO:0000313" key="8">
    <source>
        <dbReference type="EMBL" id="NIZ46532.1"/>
    </source>
</evidence>
<dbReference type="Proteomes" id="UP000752013">
    <property type="component" value="Unassembled WGS sequence"/>
</dbReference>
<dbReference type="GO" id="GO:0051603">
    <property type="term" value="P:proteolysis involved in protein catabolic process"/>
    <property type="evidence" value="ECO:0007669"/>
    <property type="project" value="TreeGrafter"/>
</dbReference>
<dbReference type="PANTHER" id="PTHR48102:SF3">
    <property type="entry name" value="ATP-DEPENDENT PROTEASE ATPASE SUBUNIT HSLU"/>
    <property type="match status" value="1"/>
</dbReference>
<keyword evidence="8" id="KW-0378">Hydrolase</keyword>
<dbReference type="GO" id="GO:0016887">
    <property type="term" value="F:ATP hydrolysis activity"/>
    <property type="evidence" value="ECO:0007669"/>
    <property type="project" value="InterPro"/>
</dbReference>
<proteinExistence type="inferred from homology"/>
<evidence type="ECO:0000259" key="6">
    <source>
        <dbReference type="SMART" id="SM00382"/>
    </source>
</evidence>
<dbReference type="SMART" id="SM01086">
    <property type="entry name" value="ClpB_D2-small"/>
    <property type="match status" value="1"/>
</dbReference>
<dbReference type="RefSeq" id="WP_167702987.1">
    <property type="nucleotide sequence ID" value="NZ_CP118168.1"/>
</dbReference>
<keyword evidence="4" id="KW-0143">Chaperone</keyword>
<dbReference type="PANTHER" id="PTHR48102">
    <property type="entry name" value="ATP-DEPENDENT CLP PROTEASE ATP-BINDING SUBUNIT CLPX-LIKE, MITOCHONDRIAL-RELATED"/>
    <property type="match status" value="1"/>
</dbReference>
<dbReference type="FunFam" id="3.40.50.300:FF:000220">
    <property type="entry name" value="ATP-dependent protease ATPase subunit HslU"/>
    <property type="match status" value="1"/>
</dbReference>
<dbReference type="GO" id="GO:0009376">
    <property type="term" value="C:HslUV protease complex"/>
    <property type="evidence" value="ECO:0007669"/>
    <property type="project" value="InterPro"/>
</dbReference>
<evidence type="ECO:0000313" key="9">
    <source>
        <dbReference type="Proteomes" id="UP000752013"/>
    </source>
</evidence>
<dbReference type="AlphaFoldDB" id="A0A968KXF8"/>
<evidence type="ECO:0000256" key="5">
    <source>
        <dbReference type="SAM" id="MobiDB-lite"/>
    </source>
</evidence>
<evidence type="ECO:0000256" key="3">
    <source>
        <dbReference type="ARBA" id="ARBA00022840"/>
    </source>
</evidence>
<dbReference type="SUPFAM" id="SSF52540">
    <property type="entry name" value="P-loop containing nucleoside triphosphate hydrolases"/>
    <property type="match status" value="1"/>
</dbReference>
<dbReference type="NCBIfam" id="TIGR00390">
    <property type="entry name" value="hslU"/>
    <property type="match status" value="1"/>
</dbReference>
<dbReference type="Gene3D" id="1.10.8.60">
    <property type="match status" value="1"/>
</dbReference>
<dbReference type="InterPro" id="IPR003959">
    <property type="entry name" value="ATPase_AAA_core"/>
</dbReference>
<evidence type="ECO:0000259" key="7">
    <source>
        <dbReference type="SMART" id="SM01086"/>
    </source>
</evidence>
<gene>
    <name evidence="8" type="primary">hslU</name>
    <name evidence="8" type="ORF">HCT46_01135</name>
</gene>